<organism evidence="3 4">
    <name type="scientific">Lysobacter enzymogenes</name>
    <dbReference type="NCBI Taxonomy" id="69"/>
    <lineage>
        <taxon>Bacteria</taxon>
        <taxon>Pseudomonadati</taxon>
        <taxon>Pseudomonadota</taxon>
        <taxon>Gammaproteobacteria</taxon>
        <taxon>Lysobacterales</taxon>
        <taxon>Lysobacteraceae</taxon>
        <taxon>Lysobacter</taxon>
    </lineage>
</organism>
<dbReference type="Pfam" id="PF20335">
    <property type="entry name" value="DUF6630"/>
    <property type="match status" value="1"/>
</dbReference>
<evidence type="ECO:0000259" key="2">
    <source>
        <dbReference type="Pfam" id="PF20335"/>
    </source>
</evidence>
<dbReference type="KEGG" id="lem:LEN_0560"/>
<evidence type="ECO:0000256" key="1">
    <source>
        <dbReference type="SAM" id="MobiDB-lite"/>
    </source>
</evidence>
<protein>
    <recommendedName>
        <fullName evidence="2">DUF6630 domain-containing protein</fullName>
    </recommendedName>
</protein>
<dbReference type="Proteomes" id="UP000218824">
    <property type="component" value="Chromosome"/>
</dbReference>
<feature type="region of interest" description="Disordered" evidence="1">
    <location>
        <begin position="1"/>
        <end position="22"/>
    </location>
</feature>
<proteinExistence type="predicted"/>
<dbReference type="EMBL" id="AP014940">
    <property type="protein sequence ID" value="BAV96047.1"/>
    <property type="molecule type" value="Genomic_DNA"/>
</dbReference>
<dbReference type="RefSeq" id="WP_096376556.1">
    <property type="nucleotide sequence ID" value="NZ_AP014940.1"/>
</dbReference>
<name>A0AAU9AD05_LYSEN</name>
<reference evidence="3 4" key="1">
    <citation type="journal article" date="2017" name="DNA Res.">
        <title>Complete genome sequence and expression profile of the commercial lytic enzyme producer Lysobacter enzymogenes M497-1.</title>
        <authorList>
            <person name="Takami H."/>
            <person name="Toyoda A."/>
            <person name="Uchiyama I."/>
            <person name="Itoh T."/>
            <person name="Takaki Y."/>
            <person name="Arai W."/>
            <person name="Nishi S."/>
            <person name="Kawai M."/>
            <person name="Shinya K."/>
            <person name="Ikeda H."/>
        </authorList>
    </citation>
    <scope>NUCLEOTIDE SEQUENCE [LARGE SCALE GENOMIC DNA]</scope>
    <source>
        <strain evidence="3 4">M497-1</strain>
    </source>
</reference>
<sequence length="182" mass="20813">MLPDNESDYEDDGYDFAGGDDGEELDDEALVWQLLLLINPGDEDSALQQFARYREAREENGDEREPVETVQEAIDWTSGFYVDWKDTASFVDVLDQLAARWNLRIEWGVEDPTDDEFLDRVDVPELMSIAYDRLREHGYTLWNYDTGGDAYAGWIALRRDDENMKAVATGLGIDVQPANEAF</sequence>
<gene>
    <name evidence="3" type="ORF">LEN_0560</name>
</gene>
<dbReference type="AlphaFoldDB" id="A0AAU9AD05"/>
<accession>A0AAU9AD05</accession>
<evidence type="ECO:0000313" key="3">
    <source>
        <dbReference type="EMBL" id="BAV96047.1"/>
    </source>
</evidence>
<evidence type="ECO:0000313" key="4">
    <source>
        <dbReference type="Proteomes" id="UP000218824"/>
    </source>
</evidence>
<feature type="domain" description="DUF6630" evidence="2">
    <location>
        <begin position="31"/>
        <end position="177"/>
    </location>
</feature>
<dbReference type="GeneID" id="83062465"/>
<dbReference type="InterPro" id="IPR046582">
    <property type="entry name" value="DUF6630"/>
</dbReference>